<dbReference type="PANTHER" id="PTHR22916:SF51">
    <property type="entry name" value="GLYCOSYLTRANSFERASE EPSH-RELATED"/>
    <property type="match status" value="1"/>
</dbReference>
<organism evidence="4 5">
    <name type="scientific">Enterocloster asparagiformis</name>
    <dbReference type="NCBI Taxonomy" id="333367"/>
    <lineage>
        <taxon>Bacteria</taxon>
        <taxon>Bacillati</taxon>
        <taxon>Bacillota</taxon>
        <taxon>Clostridia</taxon>
        <taxon>Lachnospirales</taxon>
        <taxon>Lachnospiraceae</taxon>
        <taxon>Enterocloster</taxon>
    </lineage>
</organism>
<accession>A0A413F9V1</accession>
<evidence type="ECO:0000259" key="3">
    <source>
        <dbReference type="Pfam" id="PF00535"/>
    </source>
</evidence>
<dbReference type="OrthoDB" id="9810303at2"/>
<dbReference type="AlphaFoldDB" id="A0A413F9V1"/>
<dbReference type="EMBL" id="QSBM01000020">
    <property type="protein sequence ID" value="RGX25245.1"/>
    <property type="molecule type" value="Genomic_DNA"/>
</dbReference>
<dbReference type="Pfam" id="PF00535">
    <property type="entry name" value="Glycos_transf_2"/>
    <property type="match status" value="1"/>
</dbReference>
<reference evidence="4 5" key="1">
    <citation type="submission" date="2018-08" db="EMBL/GenBank/DDBJ databases">
        <title>A genome reference for cultivated species of the human gut microbiota.</title>
        <authorList>
            <person name="Zou Y."/>
            <person name="Xue W."/>
            <person name="Luo G."/>
        </authorList>
    </citation>
    <scope>NUCLEOTIDE SEQUENCE [LARGE SCALE GENOMIC DNA]</scope>
    <source>
        <strain evidence="4 5">AF04-15</strain>
    </source>
</reference>
<evidence type="ECO:0000256" key="1">
    <source>
        <dbReference type="ARBA" id="ARBA00022676"/>
    </source>
</evidence>
<evidence type="ECO:0000313" key="5">
    <source>
        <dbReference type="Proteomes" id="UP000283880"/>
    </source>
</evidence>
<dbReference type="CDD" id="cd00761">
    <property type="entry name" value="Glyco_tranf_GTA_type"/>
    <property type="match status" value="1"/>
</dbReference>
<sequence length="339" mass="39436">MEKILTIVVPTYNAEKYLRDNLASFCIPRLLPYLEVLVINDGSTDRSSDIAEEYVKRYPYTYKLITKENGGHGSGINTGILNATGKYFKIVDADDWVEEEPFVRLVETLRKSDSDIVASGFYWVYDEGQADKAEFARKPEMKVPFLGVDYQKKYVFDEIADQLYIKMHHMTIKTAILKEHKIEIDEHCYYVDTEYITYPIPYVNTIEFVDGFVYMYRLGRQGQSVSMEKMQSNEKNYDRVMESLLAFYANLECQSSCSQKKRQYIARVIARVAAGKIKIMLSFPPTSSKKASLIEFDNYLKLSYPAIYYNNVNSSLRLLRYSHYLLYTAASILVRQKYK</sequence>
<dbReference type="Proteomes" id="UP000283880">
    <property type="component" value="Unassembled WGS sequence"/>
</dbReference>
<dbReference type="GO" id="GO:0016757">
    <property type="term" value="F:glycosyltransferase activity"/>
    <property type="evidence" value="ECO:0007669"/>
    <property type="project" value="UniProtKB-KW"/>
</dbReference>
<dbReference type="PANTHER" id="PTHR22916">
    <property type="entry name" value="GLYCOSYLTRANSFERASE"/>
    <property type="match status" value="1"/>
</dbReference>
<keyword evidence="2 4" id="KW-0808">Transferase</keyword>
<dbReference type="SUPFAM" id="SSF53448">
    <property type="entry name" value="Nucleotide-diphospho-sugar transferases"/>
    <property type="match status" value="1"/>
</dbReference>
<dbReference type="Gene3D" id="3.90.550.10">
    <property type="entry name" value="Spore Coat Polysaccharide Biosynthesis Protein SpsA, Chain A"/>
    <property type="match status" value="1"/>
</dbReference>
<feature type="domain" description="Glycosyltransferase 2-like" evidence="3">
    <location>
        <begin position="6"/>
        <end position="133"/>
    </location>
</feature>
<proteinExistence type="predicted"/>
<name>A0A413F9V1_9FIRM</name>
<dbReference type="InterPro" id="IPR029044">
    <property type="entry name" value="Nucleotide-diphossugar_trans"/>
</dbReference>
<evidence type="ECO:0000313" key="4">
    <source>
        <dbReference type="EMBL" id="RGX25245.1"/>
    </source>
</evidence>
<protein>
    <submittedName>
        <fullName evidence="4">Glycosyltransferase family 2 protein</fullName>
    </submittedName>
</protein>
<dbReference type="InterPro" id="IPR001173">
    <property type="entry name" value="Glyco_trans_2-like"/>
</dbReference>
<keyword evidence="1" id="KW-0328">Glycosyltransferase</keyword>
<gene>
    <name evidence="4" type="ORF">DWV29_21890</name>
</gene>
<comment type="caution">
    <text evidence="4">The sequence shown here is derived from an EMBL/GenBank/DDBJ whole genome shotgun (WGS) entry which is preliminary data.</text>
</comment>
<evidence type="ECO:0000256" key="2">
    <source>
        <dbReference type="ARBA" id="ARBA00022679"/>
    </source>
</evidence>